<feature type="domain" description="EamA" evidence="8">
    <location>
        <begin position="14"/>
        <end position="139"/>
    </location>
</feature>
<feature type="domain" description="EamA" evidence="8">
    <location>
        <begin position="148"/>
        <end position="279"/>
    </location>
</feature>
<evidence type="ECO:0000313" key="10">
    <source>
        <dbReference type="Proteomes" id="UP000318509"/>
    </source>
</evidence>
<keyword evidence="6 7" id="KW-0472">Membrane</keyword>
<gene>
    <name evidence="9" type="ORF">E6H00_17975</name>
</gene>
<dbReference type="PANTHER" id="PTHR42920">
    <property type="entry name" value="OS03G0707200 PROTEIN-RELATED"/>
    <property type="match status" value="1"/>
</dbReference>
<dbReference type="Proteomes" id="UP000318509">
    <property type="component" value="Unassembled WGS sequence"/>
</dbReference>
<evidence type="ECO:0000256" key="1">
    <source>
        <dbReference type="ARBA" id="ARBA00004651"/>
    </source>
</evidence>
<dbReference type="InterPro" id="IPR051258">
    <property type="entry name" value="Diverse_Substrate_Transporter"/>
</dbReference>
<evidence type="ECO:0000256" key="7">
    <source>
        <dbReference type="SAM" id="Phobius"/>
    </source>
</evidence>
<comment type="similarity">
    <text evidence="2">Belongs to the EamA transporter family.</text>
</comment>
<keyword evidence="3" id="KW-1003">Cell membrane</keyword>
<dbReference type="EMBL" id="VBAK01000196">
    <property type="protein sequence ID" value="TMI86571.1"/>
    <property type="molecule type" value="Genomic_DNA"/>
</dbReference>
<feature type="transmembrane region" description="Helical" evidence="7">
    <location>
        <begin position="70"/>
        <end position="91"/>
    </location>
</feature>
<feature type="transmembrane region" description="Helical" evidence="7">
    <location>
        <begin position="151"/>
        <end position="169"/>
    </location>
</feature>
<dbReference type="GO" id="GO:0005886">
    <property type="term" value="C:plasma membrane"/>
    <property type="evidence" value="ECO:0007669"/>
    <property type="project" value="UniProtKB-SubCell"/>
</dbReference>
<dbReference type="InterPro" id="IPR037185">
    <property type="entry name" value="EmrE-like"/>
</dbReference>
<comment type="subcellular location">
    <subcellularLocation>
        <location evidence="1">Cell membrane</location>
        <topology evidence="1">Multi-pass membrane protein</topology>
    </subcellularLocation>
</comment>
<dbReference type="Pfam" id="PF00892">
    <property type="entry name" value="EamA"/>
    <property type="match status" value="2"/>
</dbReference>
<evidence type="ECO:0000313" key="9">
    <source>
        <dbReference type="EMBL" id="TMI86571.1"/>
    </source>
</evidence>
<dbReference type="SUPFAM" id="SSF103481">
    <property type="entry name" value="Multidrug resistance efflux transporter EmrE"/>
    <property type="match status" value="2"/>
</dbReference>
<evidence type="ECO:0000256" key="2">
    <source>
        <dbReference type="ARBA" id="ARBA00007362"/>
    </source>
</evidence>
<feature type="transmembrane region" description="Helical" evidence="7">
    <location>
        <begin position="202"/>
        <end position="226"/>
    </location>
</feature>
<protein>
    <submittedName>
        <fullName evidence="9">DMT family transporter</fullName>
    </submittedName>
</protein>
<dbReference type="PANTHER" id="PTHR42920:SF5">
    <property type="entry name" value="EAMA DOMAIN-CONTAINING PROTEIN"/>
    <property type="match status" value="1"/>
</dbReference>
<name>A0A537JSQ7_9BACT</name>
<evidence type="ECO:0000259" key="8">
    <source>
        <dbReference type="Pfam" id="PF00892"/>
    </source>
</evidence>
<sequence length="307" mass="30828">MPTRLVVLAADASLAGVAMVWGATFPLGKLVLRHLGPFQYLALRFAAAAALMVPLAWRERGRLRPAGVRAGVLAGVLLFAGAALQTVGLQYTTAGNAGLITGLNVLIIPLILLVWQRRLPTGALAAGVGLAAAGLWLLLWQGERIGGGDALVLGCAFALALQTIVVGRVASSVPAAPFACVQVAVVALLAAGPGFGLEPRPAAVPAGAIAAILFMALTATLGAYIAQAWAQRVASPTRAGLLFAIEPVAAVGFGVAWLGETLGSRQAAGAGALLLGVVVGEAGRGRDVAPAGLRSGHELATQDTGAN</sequence>
<keyword evidence="5 7" id="KW-1133">Transmembrane helix</keyword>
<feature type="transmembrane region" description="Helical" evidence="7">
    <location>
        <begin position="176"/>
        <end position="196"/>
    </location>
</feature>
<feature type="transmembrane region" description="Helical" evidence="7">
    <location>
        <begin position="38"/>
        <end position="58"/>
    </location>
</feature>
<feature type="transmembrane region" description="Helical" evidence="7">
    <location>
        <begin position="97"/>
        <end position="115"/>
    </location>
</feature>
<evidence type="ECO:0000256" key="3">
    <source>
        <dbReference type="ARBA" id="ARBA00022475"/>
    </source>
</evidence>
<feature type="transmembrane region" description="Helical" evidence="7">
    <location>
        <begin position="122"/>
        <end position="139"/>
    </location>
</feature>
<evidence type="ECO:0000256" key="5">
    <source>
        <dbReference type="ARBA" id="ARBA00022989"/>
    </source>
</evidence>
<dbReference type="InterPro" id="IPR000620">
    <property type="entry name" value="EamA_dom"/>
</dbReference>
<organism evidence="9 10">
    <name type="scientific">Candidatus Segetimicrobium genomatis</name>
    <dbReference type="NCBI Taxonomy" id="2569760"/>
    <lineage>
        <taxon>Bacteria</taxon>
        <taxon>Bacillati</taxon>
        <taxon>Candidatus Sysuimicrobiota</taxon>
        <taxon>Candidatus Sysuimicrobiia</taxon>
        <taxon>Candidatus Sysuimicrobiales</taxon>
        <taxon>Candidatus Segetimicrobiaceae</taxon>
        <taxon>Candidatus Segetimicrobium</taxon>
    </lineage>
</organism>
<proteinExistence type="inferred from homology"/>
<comment type="caution">
    <text evidence="9">The sequence shown here is derived from an EMBL/GenBank/DDBJ whole genome shotgun (WGS) entry which is preliminary data.</text>
</comment>
<evidence type="ECO:0000256" key="6">
    <source>
        <dbReference type="ARBA" id="ARBA00023136"/>
    </source>
</evidence>
<feature type="transmembrane region" description="Helical" evidence="7">
    <location>
        <begin position="238"/>
        <end position="258"/>
    </location>
</feature>
<reference evidence="9 10" key="1">
    <citation type="journal article" date="2019" name="Nat. Microbiol.">
        <title>Mediterranean grassland soil C-N compound turnover is dependent on rainfall and depth, and is mediated by genomically divergent microorganisms.</title>
        <authorList>
            <person name="Diamond S."/>
            <person name="Andeer P.F."/>
            <person name="Li Z."/>
            <person name="Crits-Christoph A."/>
            <person name="Burstein D."/>
            <person name="Anantharaman K."/>
            <person name="Lane K.R."/>
            <person name="Thomas B.C."/>
            <person name="Pan C."/>
            <person name="Northen T.R."/>
            <person name="Banfield J.F."/>
        </authorList>
    </citation>
    <scope>NUCLEOTIDE SEQUENCE [LARGE SCALE GENOMIC DNA]</scope>
    <source>
        <strain evidence="9">NP_3</strain>
    </source>
</reference>
<accession>A0A537JSQ7</accession>
<keyword evidence="4 7" id="KW-0812">Transmembrane</keyword>
<dbReference type="AlphaFoldDB" id="A0A537JSQ7"/>
<evidence type="ECO:0000256" key="4">
    <source>
        <dbReference type="ARBA" id="ARBA00022692"/>
    </source>
</evidence>